<dbReference type="SUPFAM" id="SSF51735">
    <property type="entry name" value="NAD(P)-binding Rossmann-fold domains"/>
    <property type="match status" value="1"/>
</dbReference>
<dbReference type="PANTHER" id="PTHR22604:SF105">
    <property type="entry name" value="TRANS-1,2-DIHYDROBENZENE-1,2-DIOL DEHYDROGENASE"/>
    <property type="match status" value="1"/>
</dbReference>
<organism evidence="6 7">
    <name type="scientific">Cellulomonas cellasea DSM 20118</name>
    <dbReference type="NCBI Taxonomy" id="1408250"/>
    <lineage>
        <taxon>Bacteria</taxon>
        <taxon>Bacillati</taxon>
        <taxon>Actinomycetota</taxon>
        <taxon>Actinomycetes</taxon>
        <taxon>Micrococcales</taxon>
        <taxon>Cellulomonadaceae</taxon>
        <taxon>Cellulomonas</taxon>
    </lineage>
</organism>
<dbReference type="PANTHER" id="PTHR22604">
    <property type="entry name" value="OXIDOREDUCTASES"/>
    <property type="match status" value="1"/>
</dbReference>
<dbReference type="InterPro" id="IPR050984">
    <property type="entry name" value="Gfo/Idh/MocA_domain"/>
</dbReference>
<keyword evidence="2" id="KW-0560">Oxidoreductase</keyword>
<accession>A0A0A0B5M4</accession>
<gene>
    <name evidence="6" type="ORF">Q760_01120</name>
</gene>
<dbReference type="EMBL" id="AXNT01000104">
    <property type="protein sequence ID" value="KGM01463.1"/>
    <property type="molecule type" value="Genomic_DNA"/>
</dbReference>
<evidence type="ECO:0000259" key="5">
    <source>
        <dbReference type="Pfam" id="PF22725"/>
    </source>
</evidence>
<feature type="domain" description="Gfo/Idh/MocA-like oxidoreductase N-terminal" evidence="4">
    <location>
        <begin position="29"/>
        <end position="145"/>
    </location>
</feature>
<sequence>MPVMTAARVLPSALPAPRFPDPADAPPLRWGILAPGWIAGMWAETVLANTNQRIVAAGSRSAERAARFAAQHGIERSYGSYAQLVEDPDVDVVYVASPHSEHREQALLAIAAGKHVLVEKAFTRNAAEAAEVVAAARAAGVFVMEAMWTRYLPHTDVVRQLLDDRALGDVHLVTGDFGVLADPEPSHRLLNPELAGGVLLDLGIYPLAWAQLVAGHAGGTGATALAVEPTSIQATGVLAPTGVDAQALVQLGWASGVQAQVFTTMLGATAQTGTVTGSRARLELGGEFFTPTSVTMVAGDERVTWDDNRITGHAGLCFQAAALARYVAEGRTESPLQPLDETVAVLRTADEVRRQLGVVFPGE</sequence>
<dbReference type="InterPro" id="IPR036291">
    <property type="entry name" value="NAD(P)-bd_dom_sf"/>
</dbReference>
<dbReference type="AlphaFoldDB" id="A0A0A0B5M4"/>
<dbReference type="InterPro" id="IPR055170">
    <property type="entry name" value="GFO_IDH_MocA-like_dom"/>
</dbReference>
<name>A0A0A0B5M4_9CELL</name>
<evidence type="ECO:0000256" key="2">
    <source>
        <dbReference type="ARBA" id="ARBA00023002"/>
    </source>
</evidence>
<dbReference type="Gene3D" id="3.40.50.720">
    <property type="entry name" value="NAD(P)-binding Rossmann-like Domain"/>
    <property type="match status" value="1"/>
</dbReference>
<keyword evidence="3" id="KW-0520">NAD</keyword>
<dbReference type="Pfam" id="PF01408">
    <property type="entry name" value="GFO_IDH_MocA"/>
    <property type="match status" value="1"/>
</dbReference>
<reference evidence="6 7" key="1">
    <citation type="submission" date="2013-10" db="EMBL/GenBank/DDBJ databases">
        <authorList>
            <person name="Wang G."/>
            <person name="Zhuang W."/>
        </authorList>
    </citation>
    <scope>NUCLEOTIDE SEQUENCE [LARGE SCALE GENOMIC DNA]</scope>
    <source>
        <strain evidence="6 7">DSM 20118</strain>
    </source>
</reference>
<dbReference type="GO" id="GO:0000166">
    <property type="term" value="F:nucleotide binding"/>
    <property type="evidence" value="ECO:0007669"/>
    <property type="project" value="InterPro"/>
</dbReference>
<dbReference type="Gene3D" id="3.30.360.10">
    <property type="entry name" value="Dihydrodipicolinate Reductase, domain 2"/>
    <property type="match status" value="1"/>
</dbReference>
<evidence type="ECO:0000313" key="7">
    <source>
        <dbReference type="Proteomes" id="UP000029833"/>
    </source>
</evidence>
<dbReference type="InterPro" id="IPR000683">
    <property type="entry name" value="Gfo/Idh/MocA-like_OxRdtase_N"/>
</dbReference>
<proteinExistence type="inferred from homology"/>
<keyword evidence="7" id="KW-1185">Reference proteome</keyword>
<feature type="domain" description="GFO/IDH/MocA-like oxidoreductase" evidence="5">
    <location>
        <begin position="158"/>
        <end position="282"/>
    </location>
</feature>
<evidence type="ECO:0000313" key="6">
    <source>
        <dbReference type="EMBL" id="KGM01463.1"/>
    </source>
</evidence>
<dbReference type="Pfam" id="PF22725">
    <property type="entry name" value="GFO_IDH_MocA_C3"/>
    <property type="match status" value="1"/>
</dbReference>
<dbReference type="Proteomes" id="UP000029833">
    <property type="component" value="Unassembled WGS sequence"/>
</dbReference>
<comment type="caution">
    <text evidence="6">The sequence shown here is derived from an EMBL/GenBank/DDBJ whole genome shotgun (WGS) entry which is preliminary data.</text>
</comment>
<comment type="similarity">
    <text evidence="1">Belongs to the Gfo/Idh/MocA family.</text>
</comment>
<evidence type="ECO:0000256" key="3">
    <source>
        <dbReference type="ARBA" id="ARBA00023027"/>
    </source>
</evidence>
<dbReference type="SUPFAM" id="SSF55347">
    <property type="entry name" value="Glyceraldehyde-3-phosphate dehydrogenase-like, C-terminal domain"/>
    <property type="match status" value="1"/>
</dbReference>
<dbReference type="STRING" id="1408250.Q760_01120"/>
<evidence type="ECO:0000256" key="1">
    <source>
        <dbReference type="ARBA" id="ARBA00010928"/>
    </source>
</evidence>
<evidence type="ECO:0000259" key="4">
    <source>
        <dbReference type="Pfam" id="PF01408"/>
    </source>
</evidence>
<dbReference type="GO" id="GO:0016491">
    <property type="term" value="F:oxidoreductase activity"/>
    <property type="evidence" value="ECO:0007669"/>
    <property type="project" value="UniProtKB-KW"/>
</dbReference>
<protein>
    <submittedName>
        <fullName evidence="6">Oxidoreductase</fullName>
    </submittedName>
</protein>